<proteinExistence type="predicted"/>
<keyword evidence="3" id="KW-0031">Aminopeptidase</keyword>
<keyword evidence="1" id="KW-0378">Hydrolase</keyword>
<dbReference type="AlphaFoldDB" id="A0A0R1QRM0"/>
<dbReference type="InterPro" id="IPR029058">
    <property type="entry name" value="AB_hydrolase_fold"/>
</dbReference>
<feature type="domain" description="Peptidase S9 prolyl oligopeptidase catalytic" evidence="2">
    <location>
        <begin position="449"/>
        <end position="658"/>
    </location>
</feature>
<comment type="caution">
    <text evidence="3">The sequence shown here is derived from an EMBL/GenBank/DDBJ whole genome shotgun (WGS) entry which is preliminary data.</text>
</comment>
<dbReference type="InterPro" id="IPR001375">
    <property type="entry name" value="Peptidase_S9_cat"/>
</dbReference>
<dbReference type="EMBL" id="AZFC01000028">
    <property type="protein sequence ID" value="KRL47408.1"/>
    <property type="molecule type" value="Genomic_DNA"/>
</dbReference>
<evidence type="ECO:0000256" key="1">
    <source>
        <dbReference type="ARBA" id="ARBA00022801"/>
    </source>
</evidence>
<dbReference type="GO" id="GO:0006508">
    <property type="term" value="P:proteolysis"/>
    <property type="evidence" value="ECO:0007669"/>
    <property type="project" value="InterPro"/>
</dbReference>
<dbReference type="PATRIC" id="fig|1423805.4.peg.2342"/>
<dbReference type="Pfam" id="PF00326">
    <property type="entry name" value="Peptidase_S9"/>
    <property type="match status" value="1"/>
</dbReference>
<gene>
    <name evidence="3" type="ORF">FD37_GL002274</name>
</gene>
<evidence type="ECO:0000313" key="3">
    <source>
        <dbReference type="EMBL" id="KRL47408.1"/>
    </source>
</evidence>
<dbReference type="Gene3D" id="3.40.50.1820">
    <property type="entry name" value="alpha/beta hydrolase"/>
    <property type="match status" value="1"/>
</dbReference>
<dbReference type="PANTHER" id="PTHR42776">
    <property type="entry name" value="SERINE PEPTIDASE S9 FAMILY MEMBER"/>
    <property type="match status" value="1"/>
</dbReference>
<dbReference type="PANTHER" id="PTHR42776:SF27">
    <property type="entry name" value="DIPEPTIDYL PEPTIDASE FAMILY MEMBER 6"/>
    <property type="match status" value="1"/>
</dbReference>
<dbReference type="GO" id="GO:0004177">
    <property type="term" value="F:aminopeptidase activity"/>
    <property type="evidence" value="ECO:0007669"/>
    <property type="project" value="UniProtKB-KW"/>
</dbReference>
<reference evidence="3 4" key="1">
    <citation type="journal article" date="2015" name="Genome Announc.">
        <title>Expanding the biotechnology potential of lactobacilli through comparative genomics of 213 strains and associated genera.</title>
        <authorList>
            <person name="Sun Z."/>
            <person name="Harris H.M."/>
            <person name="McCann A."/>
            <person name="Guo C."/>
            <person name="Argimon S."/>
            <person name="Zhang W."/>
            <person name="Yang X."/>
            <person name="Jeffery I.B."/>
            <person name="Cooney J.C."/>
            <person name="Kagawa T.F."/>
            <person name="Liu W."/>
            <person name="Song Y."/>
            <person name="Salvetti E."/>
            <person name="Wrobel A."/>
            <person name="Rasinkangas P."/>
            <person name="Parkhill J."/>
            <person name="Rea M.C."/>
            <person name="O'Sullivan O."/>
            <person name="Ritari J."/>
            <person name="Douillard F.P."/>
            <person name="Paul Ross R."/>
            <person name="Yang R."/>
            <person name="Briner A.E."/>
            <person name="Felis G.E."/>
            <person name="de Vos W.M."/>
            <person name="Barrangou R."/>
            <person name="Klaenhammer T.R."/>
            <person name="Caufield P.W."/>
            <person name="Cui Y."/>
            <person name="Zhang H."/>
            <person name="O'Toole P.W."/>
        </authorList>
    </citation>
    <scope>NUCLEOTIDE SEQUENCE [LARGE SCALE GENOMIC DNA]</scope>
    <source>
        <strain evidence="3 4">DSM 15429</strain>
    </source>
</reference>
<organism evidence="3 4">
    <name type="scientific">Levilactobacillus spicheri DSM 15429</name>
    <dbReference type="NCBI Taxonomy" id="1423805"/>
    <lineage>
        <taxon>Bacteria</taxon>
        <taxon>Bacillati</taxon>
        <taxon>Bacillota</taxon>
        <taxon>Bacilli</taxon>
        <taxon>Lactobacillales</taxon>
        <taxon>Lactobacillaceae</taxon>
        <taxon>Levilactobacillus</taxon>
    </lineage>
</organism>
<dbReference type="InterPro" id="IPR011042">
    <property type="entry name" value="6-blade_b-propeller_TolB-like"/>
</dbReference>
<name>A0A0R1QRM0_9LACO</name>
<dbReference type="SUPFAM" id="SSF53474">
    <property type="entry name" value="alpha/beta-Hydrolases"/>
    <property type="match status" value="1"/>
</dbReference>
<evidence type="ECO:0000259" key="2">
    <source>
        <dbReference type="Pfam" id="PF00326"/>
    </source>
</evidence>
<dbReference type="GO" id="GO:0004252">
    <property type="term" value="F:serine-type endopeptidase activity"/>
    <property type="evidence" value="ECO:0007669"/>
    <property type="project" value="TreeGrafter"/>
</dbReference>
<dbReference type="Proteomes" id="UP000051835">
    <property type="component" value="Unassembled WGS sequence"/>
</dbReference>
<dbReference type="SUPFAM" id="SSF69304">
    <property type="entry name" value="Tricorn protease N-terminal domain"/>
    <property type="match status" value="1"/>
</dbReference>
<accession>A0A0R1QRM0</accession>
<protein>
    <submittedName>
        <fullName evidence="3">Dipeptidyl aminopeptidase acylaminoacyl-peptidase</fullName>
    </submittedName>
</protein>
<keyword evidence="3" id="KW-0645">Protease</keyword>
<evidence type="ECO:0000313" key="4">
    <source>
        <dbReference type="Proteomes" id="UP000051835"/>
    </source>
</evidence>
<dbReference type="Gene3D" id="2.120.10.30">
    <property type="entry name" value="TolB, C-terminal domain"/>
    <property type="match status" value="1"/>
</dbReference>
<sequence>MRKNEMEAMWMSTGVSARDLFRLTSLSQPLAAAGQYFYVENRVDEAANGYRAQLNSVDDQGHQRVVATVGDLNVQPAVTATTVYFAAKVGDQPAQLTQQPLAGGKAETIVTPGEAVNTVLAARDGQSLYFKTTETTEKPKLPNTEQFPVTRHVTRLINKADGYGWLPQRVTYRLRRFVPATGAVEEIFQQAYDFTLTSVSADGTLVTYLQDDQPANDRDFAHGAYCLNVQTGAITHVTASLAQGQFADATLSPDGTLVALVGNDGQFGSQTVSDLYIADLASGQLTDCTPDLAADLVPDLAGDFTQQVGGKLVKWLDNDQVAVLAAFHAHSQVYVGGLAGVHLVDDTAQQIVDFDVVTPDKLVLAVSRQTLPSALVTVTVADGQERLVYDPNAAYEQTHHFAQPQHFDYQAADGQALEGWYLPAQTTAPRTPVLLYVHGGPHANYGEAFFYEFQVHAALGYGVVFVNPRGSTSYGQDFENAVNGHYGEGDFTDVMSGLDYALAHFPELDADRQYIAGGSYGGFMTLWTIGHTHRFAAAVSQRSVTNWISLFGTSDIGFRFNPVELGSDLFDEGGLASYWKQSPLAYAPQVTTPVRLLHGEWDMRCPISQSEEYFTAVKRAGVDADFIRYPQSFHGVSRSGLPSLRLQRIADMDAWFTAHPTVQNND</sequence>